<gene>
    <name evidence="10" type="ORF">BZ3500_MVSOF-1268-A1-R1_CHR10-1G02672</name>
</gene>
<keyword evidence="11" id="KW-1185">Reference proteome</keyword>
<reference evidence="11" key="1">
    <citation type="submission" date="2016-10" db="EMBL/GenBank/DDBJ databases">
        <authorList>
            <person name="Jeantristanb JTB J.-T."/>
            <person name="Ricardo R."/>
        </authorList>
    </citation>
    <scope>NUCLEOTIDE SEQUENCE [LARGE SCALE GENOMIC DNA]</scope>
</reference>
<keyword evidence="4 6" id="KW-0378">Hydrolase</keyword>
<dbReference type="Pfam" id="PF12697">
    <property type="entry name" value="Abhydrolase_6"/>
    <property type="match status" value="1"/>
</dbReference>
<feature type="region of interest" description="Disordered" evidence="8">
    <location>
        <begin position="121"/>
        <end position="142"/>
    </location>
</feature>
<name>A0A2X0L4D4_9BASI</name>
<dbReference type="PIRSF" id="PIRSF022950">
    <property type="entry name" value="PPase_methylesterase_euk"/>
    <property type="match status" value="1"/>
</dbReference>
<dbReference type="PANTHER" id="PTHR14189">
    <property type="entry name" value="PROTEIN PHOSPHATASE METHYLESTERASE-1 RELATED"/>
    <property type="match status" value="1"/>
</dbReference>
<evidence type="ECO:0000256" key="8">
    <source>
        <dbReference type="SAM" id="MobiDB-lite"/>
    </source>
</evidence>
<keyword evidence="3 6" id="KW-0719">Serine esterase</keyword>
<organism evidence="10 11">
    <name type="scientific">Microbotryum saponariae</name>
    <dbReference type="NCBI Taxonomy" id="289078"/>
    <lineage>
        <taxon>Eukaryota</taxon>
        <taxon>Fungi</taxon>
        <taxon>Dikarya</taxon>
        <taxon>Basidiomycota</taxon>
        <taxon>Pucciniomycotina</taxon>
        <taxon>Microbotryomycetes</taxon>
        <taxon>Microbotryales</taxon>
        <taxon>Microbotryaceae</taxon>
        <taxon>Microbotryum</taxon>
    </lineage>
</organism>
<feature type="active site" evidence="7">
    <location>
        <position position="291"/>
    </location>
</feature>
<dbReference type="InterPro" id="IPR016812">
    <property type="entry name" value="PPase_methylesterase_euk"/>
</dbReference>
<comment type="function">
    <text evidence="6">Demethylates proteins that have been reversibly carboxymethylated.</text>
</comment>
<feature type="domain" description="AB hydrolase-1" evidence="9">
    <location>
        <begin position="151"/>
        <end position="439"/>
    </location>
</feature>
<dbReference type="Proteomes" id="UP000249723">
    <property type="component" value="Unassembled WGS sequence"/>
</dbReference>
<evidence type="ECO:0000256" key="3">
    <source>
        <dbReference type="ARBA" id="ARBA00022487"/>
    </source>
</evidence>
<dbReference type="InterPro" id="IPR029058">
    <property type="entry name" value="AB_hydrolase_fold"/>
</dbReference>
<evidence type="ECO:0000256" key="4">
    <source>
        <dbReference type="ARBA" id="ARBA00022801"/>
    </source>
</evidence>
<comment type="catalytic activity">
    <reaction evidence="5">
        <text>[phosphatase 2A protein]-C-terminal L-leucine methyl ester + H2O = [phosphatase 2A protein]-C-terminal L-leucine + methanol + H(+)</text>
        <dbReference type="Rhea" id="RHEA:48548"/>
        <dbReference type="Rhea" id="RHEA-COMP:12134"/>
        <dbReference type="Rhea" id="RHEA-COMP:12135"/>
        <dbReference type="ChEBI" id="CHEBI:15377"/>
        <dbReference type="ChEBI" id="CHEBI:15378"/>
        <dbReference type="ChEBI" id="CHEBI:17790"/>
        <dbReference type="ChEBI" id="CHEBI:90516"/>
        <dbReference type="ChEBI" id="CHEBI:90517"/>
        <dbReference type="EC" id="3.1.1.89"/>
    </reaction>
</comment>
<evidence type="ECO:0000313" key="11">
    <source>
        <dbReference type="Proteomes" id="UP000249723"/>
    </source>
</evidence>
<feature type="compositionally biased region" description="Acidic residues" evidence="8">
    <location>
        <begin position="44"/>
        <end position="58"/>
    </location>
</feature>
<dbReference type="EC" id="3.1.1.-" evidence="6"/>
<sequence length="463" mass="50522">MQRDLLKAKFSTLPQLAALDEQGNELGEGEEGVDIPARVAVEAEHDDDDDDEEDEEERDYFPSSLPIRGSITSNRPRHLIGSGRTTKDYSPLTAERYFTSALEVDVEESSSTFRVYYTPPVPTGASTSTRPNNDDDFPSGGEDTDGARTIFVCVHGAGYSGLAFACLAQQVTEKSRAKVGVLSYDARGHGQSCKMGVKHPETDLLGFDLSESWSFLCASGKTKASAEDMSLERLVQDLIDLLKQMFKTADSSSPPPNFILVGHSMGGAVVSTACNRIQAEIGTVIGVVVIDVVEGTAIDALASMGSIVAARPKGFPSIENAIEWHVRTKTLNNLASARISVPPLLYLDPSAQDDEQQSSRTKYLWRANLSSTEPFWRGWFTNLSSKFLSCRCAKLLLLAGAETLDTELMIGQMQGKYQLEVITQSGHCVQEDHPGQTADLLLSFWQRNDRTDILKGVKKVGQV</sequence>
<dbReference type="PANTHER" id="PTHR14189:SF0">
    <property type="entry name" value="PROTEIN PHOSPHATASE METHYLESTERASE 1"/>
    <property type="match status" value="1"/>
</dbReference>
<dbReference type="EMBL" id="FMWP01000116">
    <property type="protein sequence ID" value="SDA01444.1"/>
    <property type="molecule type" value="Genomic_DNA"/>
</dbReference>
<dbReference type="SUPFAM" id="SSF53474">
    <property type="entry name" value="alpha/beta-Hydrolases"/>
    <property type="match status" value="1"/>
</dbReference>
<feature type="active site" evidence="7">
    <location>
        <position position="427"/>
    </location>
</feature>
<accession>A0A2X0L4D4</accession>
<evidence type="ECO:0000256" key="1">
    <source>
        <dbReference type="ARBA" id="ARBA00008645"/>
    </source>
</evidence>
<proteinExistence type="inferred from homology"/>
<dbReference type="AlphaFoldDB" id="A0A2X0L4D4"/>
<evidence type="ECO:0000256" key="5">
    <source>
        <dbReference type="ARBA" id="ARBA00049203"/>
    </source>
</evidence>
<evidence type="ECO:0000256" key="6">
    <source>
        <dbReference type="PIRNR" id="PIRNR022950"/>
    </source>
</evidence>
<dbReference type="GO" id="GO:0051723">
    <property type="term" value="F:protein methylesterase activity"/>
    <property type="evidence" value="ECO:0007669"/>
    <property type="project" value="UniProtKB-EC"/>
</dbReference>
<evidence type="ECO:0000313" key="10">
    <source>
        <dbReference type="EMBL" id="SDA01444.1"/>
    </source>
</evidence>
<feature type="region of interest" description="Disordered" evidence="8">
    <location>
        <begin position="41"/>
        <end position="86"/>
    </location>
</feature>
<evidence type="ECO:0000259" key="9">
    <source>
        <dbReference type="Pfam" id="PF12697"/>
    </source>
</evidence>
<dbReference type="InterPro" id="IPR000073">
    <property type="entry name" value="AB_hydrolase_1"/>
</dbReference>
<evidence type="ECO:0000256" key="2">
    <source>
        <dbReference type="ARBA" id="ARBA00020672"/>
    </source>
</evidence>
<comment type="similarity">
    <text evidence="1 6">Belongs to the AB hydrolase superfamily.</text>
</comment>
<protein>
    <recommendedName>
        <fullName evidence="2 6">Protein phosphatase methylesterase 1</fullName>
        <shortName evidence="6">PME-1</shortName>
        <ecNumber evidence="6">3.1.1.-</ecNumber>
    </recommendedName>
</protein>
<dbReference type="STRING" id="289078.A0A2X0L4D4"/>
<dbReference type="Gene3D" id="3.40.50.1820">
    <property type="entry name" value="alpha/beta hydrolase"/>
    <property type="match status" value="1"/>
</dbReference>
<evidence type="ECO:0000256" key="7">
    <source>
        <dbReference type="PIRSR" id="PIRSR022950-1"/>
    </source>
</evidence>
<feature type="active site" evidence="7">
    <location>
        <position position="264"/>
    </location>
</feature>